<dbReference type="InterPro" id="IPR045113">
    <property type="entry name" value="Rpb7-like"/>
</dbReference>
<dbReference type="SMART" id="SM00316">
    <property type="entry name" value="S1"/>
    <property type="match status" value="1"/>
</dbReference>
<dbReference type="InterPro" id="IPR012340">
    <property type="entry name" value="NA-bd_OB-fold"/>
</dbReference>
<dbReference type="AlphaFoldDB" id="A0A1H7H112"/>
<dbReference type="InterPro" id="IPR004519">
    <property type="entry name" value="RNAP_E/RPC8"/>
</dbReference>
<comment type="subunit">
    <text evidence="4">Part of the RNA polymerase complex. Forms a stalk with Rpo4 that extends from the main structure.</text>
</comment>
<evidence type="ECO:0000256" key="4">
    <source>
        <dbReference type="HAMAP-Rule" id="MF_00865"/>
    </source>
</evidence>
<dbReference type="Proteomes" id="UP000199506">
    <property type="component" value="Unassembled WGS sequence"/>
</dbReference>
<dbReference type="InterPro" id="IPR036898">
    <property type="entry name" value="RNA_pol_Rpb7-like_N_sf"/>
</dbReference>
<dbReference type="CDD" id="cd04460">
    <property type="entry name" value="S1_RpoE"/>
    <property type="match status" value="1"/>
</dbReference>
<organism evidence="6 7">
    <name type="scientific">Methanobrevibacter gottschalkii</name>
    <dbReference type="NCBI Taxonomy" id="190974"/>
    <lineage>
        <taxon>Archaea</taxon>
        <taxon>Methanobacteriati</taxon>
        <taxon>Methanobacteriota</taxon>
        <taxon>Methanomada group</taxon>
        <taxon>Methanobacteria</taxon>
        <taxon>Methanobacteriales</taxon>
        <taxon>Methanobacteriaceae</taxon>
        <taxon>Methanobrevibacter</taxon>
    </lineage>
</organism>
<evidence type="ECO:0000256" key="1">
    <source>
        <dbReference type="ARBA" id="ARBA00009307"/>
    </source>
</evidence>
<dbReference type="SUPFAM" id="SSF50249">
    <property type="entry name" value="Nucleic acid-binding proteins"/>
    <property type="match status" value="1"/>
</dbReference>
<keyword evidence="4" id="KW-0963">Cytoplasm</keyword>
<dbReference type="InterPro" id="IPR046399">
    <property type="entry name" value="RNApol_Rpo7"/>
</dbReference>
<evidence type="ECO:0000313" key="7">
    <source>
        <dbReference type="Proteomes" id="UP000199506"/>
    </source>
</evidence>
<dbReference type="InterPro" id="IPR005576">
    <property type="entry name" value="Rpb7-like_N"/>
</dbReference>
<dbReference type="HAMAP" id="MF_00865">
    <property type="entry name" value="RNApol_arch_Rpo7"/>
    <property type="match status" value="1"/>
</dbReference>
<dbReference type="GO" id="GO:0005737">
    <property type="term" value="C:cytoplasm"/>
    <property type="evidence" value="ECO:0007669"/>
    <property type="project" value="UniProtKB-SubCell"/>
</dbReference>
<dbReference type="Pfam" id="PF00575">
    <property type="entry name" value="S1"/>
    <property type="match status" value="1"/>
</dbReference>
<accession>A0A1H7H112</accession>
<dbReference type="Gene3D" id="2.40.50.140">
    <property type="entry name" value="Nucleic acid-binding proteins"/>
    <property type="match status" value="1"/>
</dbReference>
<dbReference type="PANTHER" id="PTHR12709">
    <property type="entry name" value="DNA-DIRECTED RNA POLYMERASE II, III"/>
    <property type="match status" value="1"/>
</dbReference>
<keyword evidence="4" id="KW-0808">Transferase</keyword>
<evidence type="ECO:0000256" key="3">
    <source>
        <dbReference type="ARBA" id="ARBA00023163"/>
    </source>
</evidence>
<feature type="domain" description="S1 motif" evidence="5">
    <location>
        <begin position="82"/>
        <end position="172"/>
    </location>
</feature>
<dbReference type="GO" id="GO:0000428">
    <property type="term" value="C:DNA-directed RNA polymerase complex"/>
    <property type="evidence" value="ECO:0007669"/>
    <property type="project" value="UniProtKB-KW"/>
</dbReference>
<dbReference type="InterPro" id="IPR003029">
    <property type="entry name" value="S1_domain"/>
</dbReference>
<keyword evidence="2 4" id="KW-0240">DNA-directed RNA polymerase</keyword>
<dbReference type="Gene3D" id="3.30.1490.120">
    <property type="entry name" value="RNA polymerase Rpb7-like, N-terminal domain"/>
    <property type="match status" value="1"/>
</dbReference>
<reference evidence="6 7" key="1">
    <citation type="submission" date="2016-10" db="EMBL/GenBank/DDBJ databases">
        <authorList>
            <person name="de Groot N.N."/>
        </authorList>
    </citation>
    <scope>NUCLEOTIDE SEQUENCE [LARGE SCALE GENOMIC DNA]</scope>
    <source>
        <strain evidence="6 7">DSM 11978</strain>
    </source>
</reference>
<name>A0A1H7H112_9EURY</name>
<protein>
    <recommendedName>
        <fullName evidence="4">DNA-directed RNA polymerase subunit Rpo7</fullName>
        <ecNumber evidence="4">2.7.7.6</ecNumber>
    </recommendedName>
    <alternativeName>
        <fullName evidence="4">DNA-directed RNA polymerase subunit E</fullName>
    </alternativeName>
</protein>
<dbReference type="GO" id="GO:0003677">
    <property type="term" value="F:DNA binding"/>
    <property type="evidence" value="ECO:0007669"/>
    <property type="project" value="InterPro"/>
</dbReference>
<dbReference type="NCBIfam" id="NF006333">
    <property type="entry name" value="PRK08563.1"/>
    <property type="match status" value="1"/>
</dbReference>
<evidence type="ECO:0000313" key="6">
    <source>
        <dbReference type="EMBL" id="SEK44011.1"/>
    </source>
</evidence>
<dbReference type="EC" id="2.7.7.6" evidence="4"/>
<dbReference type="PANTHER" id="PTHR12709:SF4">
    <property type="entry name" value="DNA-DIRECTED RNA POLYMERASE II SUBUNIT RPB7"/>
    <property type="match status" value="1"/>
</dbReference>
<proteinExistence type="inferred from homology"/>
<dbReference type="GO" id="GO:0006352">
    <property type="term" value="P:DNA-templated transcription initiation"/>
    <property type="evidence" value="ECO:0007669"/>
    <property type="project" value="InterPro"/>
</dbReference>
<dbReference type="EMBL" id="FOAK01000002">
    <property type="protein sequence ID" value="SEK44011.1"/>
    <property type="molecule type" value="Genomic_DNA"/>
</dbReference>
<dbReference type="GO" id="GO:0003899">
    <property type="term" value="F:DNA-directed RNA polymerase activity"/>
    <property type="evidence" value="ECO:0007669"/>
    <property type="project" value="UniProtKB-UniRule"/>
</dbReference>
<dbReference type="CDD" id="cd04331">
    <property type="entry name" value="RNAP_E_N"/>
    <property type="match status" value="1"/>
</dbReference>
<comment type="function">
    <text evidence="4">DNA-dependent RNA polymerase (RNAP) catalyzes the transcription of DNA into RNA using the four ribonucleoside triphosphates as substrates.</text>
</comment>
<comment type="domain">
    <text evidence="4">Forms 2 domains with an elongated structure; Rpo4 packs into the hinge region between the 2 domains.</text>
</comment>
<dbReference type="OrthoDB" id="7927at2157"/>
<keyword evidence="4" id="KW-0548">Nucleotidyltransferase</keyword>
<dbReference type="STRING" id="190974.SAMN05216439_0948"/>
<gene>
    <name evidence="4" type="primary">rpo7</name>
    <name evidence="4" type="synonym">rpoE</name>
    <name evidence="6" type="ORF">SAMN05216439_0948</name>
</gene>
<dbReference type="SUPFAM" id="SSF88798">
    <property type="entry name" value="N-terminal, heterodimerisation domain of RBP7 (RpoE)"/>
    <property type="match status" value="1"/>
</dbReference>
<dbReference type="RefSeq" id="WP_091698843.1">
    <property type="nucleotide sequence ID" value="NZ_FOAK01000002.1"/>
</dbReference>
<sequence length="194" mass="22067">MYYRTKIKDTVRIPPYKFESPINEVAIETLNEQYAGRLDKKLGLLICVNDILEIGEGKLIIGDGATYHNVVFEAIFFKPEQHEIFDGEVIDIVDYGAFVRIGPMDGLIHVSQVTDDYITYDAKRGALLAKESNKVLEEGDLVRARAVSVSIKDESNNNIENSRNSKIPLTMRQTNLGRFEWIEEAKQKSKKVKE</sequence>
<comment type="catalytic activity">
    <reaction evidence="4">
        <text>RNA(n) + a ribonucleoside 5'-triphosphate = RNA(n+1) + diphosphate</text>
        <dbReference type="Rhea" id="RHEA:21248"/>
        <dbReference type="Rhea" id="RHEA-COMP:14527"/>
        <dbReference type="Rhea" id="RHEA-COMP:17342"/>
        <dbReference type="ChEBI" id="CHEBI:33019"/>
        <dbReference type="ChEBI" id="CHEBI:61557"/>
        <dbReference type="ChEBI" id="CHEBI:140395"/>
        <dbReference type="EC" id="2.7.7.6"/>
    </reaction>
</comment>
<evidence type="ECO:0000259" key="5">
    <source>
        <dbReference type="PROSITE" id="PS50126"/>
    </source>
</evidence>
<dbReference type="PROSITE" id="PS50126">
    <property type="entry name" value="S1"/>
    <property type="match status" value="1"/>
</dbReference>
<comment type="similarity">
    <text evidence="1 4">Belongs to the eukaryotic RPB7/RPC8 RNA polymerase subunit family.</text>
</comment>
<dbReference type="Pfam" id="PF03876">
    <property type="entry name" value="SHS2_Rpb7-N"/>
    <property type="match status" value="1"/>
</dbReference>
<comment type="subcellular location">
    <subcellularLocation>
        <location evidence="4">Cytoplasm</location>
    </subcellularLocation>
</comment>
<dbReference type="NCBIfam" id="TIGR00448">
    <property type="entry name" value="rpoE"/>
    <property type="match status" value="1"/>
</dbReference>
<keyword evidence="3 4" id="KW-0804">Transcription</keyword>
<evidence type="ECO:0000256" key="2">
    <source>
        <dbReference type="ARBA" id="ARBA00022478"/>
    </source>
</evidence>